<keyword evidence="4" id="KW-1185">Reference proteome</keyword>
<feature type="domain" description="DUF418" evidence="2">
    <location>
        <begin position="239"/>
        <end position="386"/>
    </location>
</feature>
<feature type="transmembrane region" description="Helical" evidence="1">
    <location>
        <begin position="281"/>
        <end position="299"/>
    </location>
</feature>
<reference evidence="3 4" key="1">
    <citation type="submission" date="2014-11" db="EMBL/GenBank/DDBJ databases">
        <title>Complete Genome Sequence of Pseudoalteromonas sp. Strain OCN003 Isolated from Kaneohe Bay, Oahu, Hawaii.</title>
        <authorList>
            <person name="Beurmann S."/>
            <person name="Videau P."/>
            <person name="Ushijima B."/>
            <person name="Smith A.M."/>
            <person name="Aeby G.S."/>
            <person name="Callahan S.M."/>
            <person name="Belcaid M."/>
        </authorList>
    </citation>
    <scope>NUCLEOTIDE SEQUENCE [LARGE SCALE GENOMIC DNA]</scope>
    <source>
        <strain evidence="3 4">OCN003</strain>
    </source>
</reference>
<accession>A0A0A7EN93</accession>
<name>A0A0A7EN93_9GAMM</name>
<keyword evidence="1" id="KW-1133">Transmembrane helix</keyword>
<feature type="transmembrane region" description="Helical" evidence="1">
    <location>
        <begin position="243"/>
        <end position="261"/>
    </location>
</feature>
<protein>
    <submittedName>
        <fullName evidence="3">Membrane protein</fullName>
    </submittedName>
</protein>
<keyword evidence="1" id="KW-0472">Membrane</keyword>
<dbReference type="Pfam" id="PF04235">
    <property type="entry name" value="DUF418"/>
    <property type="match status" value="1"/>
</dbReference>
<dbReference type="AlphaFoldDB" id="A0A0A7EN93"/>
<feature type="transmembrane region" description="Helical" evidence="1">
    <location>
        <begin position="319"/>
        <end position="338"/>
    </location>
</feature>
<dbReference type="RefSeq" id="WP_040136486.1">
    <property type="nucleotide sequence ID" value="NZ_CP009889.1"/>
</dbReference>
<dbReference type="OrthoDB" id="9807744at2"/>
<feature type="transmembrane region" description="Helical" evidence="1">
    <location>
        <begin position="344"/>
        <end position="363"/>
    </location>
</feature>
<feature type="transmembrane region" description="Helical" evidence="1">
    <location>
        <begin position="140"/>
        <end position="159"/>
    </location>
</feature>
<sequence>MHTLQRDPLLDIFRGFAIFGIFFINITIMHCLFINQDSFATQFQDATSDLINRVLQLFFYNKFFPIFSFLFGLGITLQILKKQQNNRPYIGFFTRRMGALFAIGILHILLLWSGDVLHLYALLGLVSLIMVRLSAKVTTFIGIGLLVFPFYDHLAGFILENSQLQLDRGLLAYGEQGIITTQREGSYLDTILLRQSDYMANLPMLLFYLAPMAFAMFSLGMAASKSELKFGSKQWLNYFQKTAIVTAVLSCIYRIVFLFWLPESDLYRHELLRPLWFKLMFLSDVTFGLCYLWGIAWLWHKGILKKPLIYFSYVGRLALSNYILHSVIGLLLFTSVGFSLYQTLSPLACFTIALVSFIGQVQLSKIWLSHFQYGPLEWLWRCVTYRQKMPFKRVVVE</sequence>
<evidence type="ECO:0000256" key="1">
    <source>
        <dbReference type="SAM" id="Phobius"/>
    </source>
</evidence>
<dbReference type="KEGG" id="pseo:OM33_20810"/>
<evidence type="ECO:0000313" key="4">
    <source>
        <dbReference type="Proteomes" id="UP000030341"/>
    </source>
</evidence>
<dbReference type="InterPro" id="IPR007349">
    <property type="entry name" value="DUF418"/>
</dbReference>
<feature type="transmembrane region" description="Helical" evidence="1">
    <location>
        <begin position="63"/>
        <end position="80"/>
    </location>
</feature>
<dbReference type="PANTHER" id="PTHR30590:SF2">
    <property type="entry name" value="INNER MEMBRANE PROTEIN"/>
    <property type="match status" value="1"/>
</dbReference>
<feature type="transmembrane region" description="Helical" evidence="1">
    <location>
        <begin position="12"/>
        <end position="35"/>
    </location>
</feature>
<keyword evidence="1" id="KW-0812">Transmembrane</keyword>
<dbReference type="PANTHER" id="PTHR30590">
    <property type="entry name" value="INNER MEMBRANE PROTEIN"/>
    <property type="match status" value="1"/>
</dbReference>
<proteinExistence type="predicted"/>
<organism evidence="3 4">
    <name type="scientific">Pseudoalteromonas piratica</name>
    <dbReference type="NCBI Taxonomy" id="1348114"/>
    <lineage>
        <taxon>Bacteria</taxon>
        <taxon>Pseudomonadati</taxon>
        <taxon>Pseudomonadota</taxon>
        <taxon>Gammaproteobacteria</taxon>
        <taxon>Alteromonadales</taxon>
        <taxon>Pseudoalteromonadaceae</taxon>
        <taxon>Pseudoalteromonas</taxon>
    </lineage>
</organism>
<gene>
    <name evidence="3" type="ORF">OM33_20810</name>
</gene>
<dbReference type="HOGENOM" id="CLU_039610_0_0_6"/>
<dbReference type="Proteomes" id="UP000030341">
    <property type="component" value="Chromosome 2"/>
</dbReference>
<feature type="transmembrane region" description="Helical" evidence="1">
    <location>
        <begin position="202"/>
        <end position="222"/>
    </location>
</feature>
<evidence type="ECO:0000313" key="3">
    <source>
        <dbReference type="EMBL" id="AIY67467.1"/>
    </source>
</evidence>
<dbReference type="InterPro" id="IPR052529">
    <property type="entry name" value="Bact_Transport_Assoc"/>
</dbReference>
<dbReference type="eggNOG" id="COG2311">
    <property type="taxonomic scope" value="Bacteria"/>
</dbReference>
<evidence type="ECO:0000259" key="2">
    <source>
        <dbReference type="Pfam" id="PF04235"/>
    </source>
</evidence>
<dbReference type="EMBL" id="CP009889">
    <property type="protein sequence ID" value="AIY67467.1"/>
    <property type="molecule type" value="Genomic_DNA"/>
</dbReference>